<dbReference type="NCBIfam" id="TIGR02595">
    <property type="entry name" value="PEP_CTERM"/>
    <property type="match status" value="1"/>
</dbReference>
<accession>A0A552KX02</accession>
<evidence type="ECO:0000313" key="3">
    <source>
        <dbReference type="Proteomes" id="UP000315868"/>
    </source>
</evidence>
<feature type="chain" id="PRO_5021711891" evidence="1">
    <location>
        <begin position="34"/>
        <end position="240"/>
    </location>
</feature>
<evidence type="ECO:0000313" key="2">
    <source>
        <dbReference type="EMBL" id="TRV12405.1"/>
    </source>
</evidence>
<comment type="caution">
    <text evidence="2">The sequence shown here is derived from an EMBL/GenBank/DDBJ whole genome shotgun (WGS) entry which is preliminary data.</text>
</comment>
<gene>
    <name evidence="2" type="ORF">EWV45_09440</name>
</gene>
<dbReference type="InterPro" id="IPR013424">
    <property type="entry name" value="Ice-binding_C"/>
</dbReference>
<dbReference type="AlphaFoldDB" id="A0A552KX02"/>
<dbReference type="Proteomes" id="UP000315868">
    <property type="component" value="Unassembled WGS sequence"/>
</dbReference>
<name>A0A552KX02_9CHRO</name>
<sequence>MNFKSTLSLASCTAGALGMIAGSLVVTTAPAQAQTACGASLFLSDFLALPNGCQDGDKIYVGNSTLTTDGFAFRNQGILGIDFMPNPTGDVHRFAYSRFGGLSSANDPYVLAYKVSIAPGSGATFNQISLGSDVPAGTAGITVTKAISTGGWSGVGSQLLTTLTSTDGTIGGPYSVPTGITELFILDTVTYTSATAQFSSFTNTFTQSPQQQPSVPEPSALLGLGLLGLGGLISKTRRRG</sequence>
<organism evidence="2 3">
    <name type="scientific">Microcystis flos-aquae Mf_QC_C_20070823_S10D</name>
    <dbReference type="NCBI Taxonomy" id="2486236"/>
    <lineage>
        <taxon>Bacteria</taxon>
        <taxon>Bacillati</taxon>
        <taxon>Cyanobacteriota</taxon>
        <taxon>Cyanophyceae</taxon>
        <taxon>Oscillatoriophycideae</taxon>
        <taxon>Chroococcales</taxon>
        <taxon>Microcystaceae</taxon>
        <taxon>Microcystis</taxon>
    </lineage>
</organism>
<keyword evidence="1" id="KW-0732">Signal</keyword>
<proteinExistence type="predicted"/>
<reference evidence="2 3" key="1">
    <citation type="submission" date="2019-01" db="EMBL/GenBank/DDBJ databases">
        <title>Coherence of Microcystis species and biogeography revealed through population genomics.</title>
        <authorList>
            <person name="Perez-Carrascal O.M."/>
            <person name="Terrat Y."/>
            <person name="Giani A."/>
            <person name="Fortin N."/>
            <person name="Tromas N."/>
            <person name="Shapiro B.J."/>
        </authorList>
    </citation>
    <scope>NUCLEOTIDE SEQUENCE [LARGE SCALE GENOMIC DNA]</scope>
    <source>
        <strain evidence="2">Mf_QC_C_20070823_S10D</strain>
    </source>
</reference>
<dbReference type="EMBL" id="SFAM01000081">
    <property type="protein sequence ID" value="TRV12405.1"/>
    <property type="molecule type" value="Genomic_DNA"/>
</dbReference>
<evidence type="ECO:0000256" key="1">
    <source>
        <dbReference type="SAM" id="SignalP"/>
    </source>
</evidence>
<protein>
    <submittedName>
        <fullName evidence="2">PEP-CTERM sorting domain-containing protein</fullName>
    </submittedName>
</protein>
<feature type="signal peptide" evidence="1">
    <location>
        <begin position="1"/>
        <end position="33"/>
    </location>
</feature>